<evidence type="ECO:0008006" key="11">
    <source>
        <dbReference type="Google" id="ProtNLM"/>
    </source>
</evidence>
<dbReference type="GO" id="GO:0005886">
    <property type="term" value="C:plasma membrane"/>
    <property type="evidence" value="ECO:0007669"/>
    <property type="project" value="UniProtKB-SubCell"/>
</dbReference>
<evidence type="ECO:0000256" key="1">
    <source>
        <dbReference type="ARBA" id="ARBA00004651"/>
    </source>
</evidence>
<accession>A0A1E2SKF6</accession>
<gene>
    <name evidence="9" type="ORF">ATY41_10235</name>
</gene>
<feature type="transmembrane region" description="Helical" evidence="8">
    <location>
        <begin position="117"/>
        <end position="140"/>
    </location>
</feature>
<name>A0A1E2SKF6_LEIXY</name>
<evidence type="ECO:0000256" key="7">
    <source>
        <dbReference type="ARBA" id="ARBA00023136"/>
    </source>
</evidence>
<reference evidence="9 10" key="1">
    <citation type="submission" date="2015-11" db="EMBL/GenBank/DDBJ databases">
        <authorList>
            <person name="Zhang Y."/>
            <person name="Guo Z."/>
        </authorList>
    </citation>
    <scope>NUCLEOTIDE SEQUENCE [LARGE SCALE GENOMIC DNA]</scope>
    <source>
        <strain evidence="10">gdw1</strain>
    </source>
</reference>
<sequence length="192" mass="20967">MSAVESRVGATPVSTTNRWMPALRVLSAVVCLELVGVLLLTQEKFRAYEATLVSAVGNFFEGRISSHMGDAVLVQTSDLVWTAFRITMECTSLVMIIPLLLFSALIVLPAKAHWGSWLTATVVGLVLIEIINVARIWLIILATRTWSEAGFWWTHVVSGSVLAIFGASVTVTVMLKIVNGKIRNRAERTPSA</sequence>
<dbReference type="AlphaFoldDB" id="A0A1E2SKF6"/>
<evidence type="ECO:0000256" key="3">
    <source>
        <dbReference type="ARBA" id="ARBA00022670"/>
    </source>
</evidence>
<organism evidence="9 10">
    <name type="scientific">Leifsonia xyli subsp. xyli</name>
    <dbReference type="NCBI Taxonomy" id="59736"/>
    <lineage>
        <taxon>Bacteria</taxon>
        <taxon>Bacillati</taxon>
        <taxon>Actinomycetota</taxon>
        <taxon>Actinomycetes</taxon>
        <taxon>Micrococcales</taxon>
        <taxon>Microbacteriaceae</taxon>
        <taxon>Leifsonia</taxon>
    </lineage>
</organism>
<feature type="transmembrane region" description="Helical" evidence="8">
    <location>
        <begin position="152"/>
        <end position="175"/>
    </location>
</feature>
<feature type="transmembrane region" description="Helical" evidence="8">
    <location>
        <begin position="86"/>
        <end position="110"/>
    </location>
</feature>
<dbReference type="GO" id="GO:0008233">
    <property type="term" value="F:peptidase activity"/>
    <property type="evidence" value="ECO:0007669"/>
    <property type="project" value="UniProtKB-KW"/>
</dbReference>
<keyword evidence="7 8" id="KW-0472">Membrane</keyword>
<dbReference type="Pfam" id="PF09721">
    <property type="entry name" value="Exosortase_EpsH"/>
    <property type="match status" value="1"/>
</dbReference>
<keyword evidence="5" id="KW-0378">Hydrolase</keyword>
<evidence type="ECO:0000256" key="4">
    <source>
        <dbReference type="ARBA" id="ARBA00022692"/>
    </source>
</evidence>
<proteinExistence type="predicted"/>
<dbReference type="EMBL" id="LNZG01000013">
    <property type="protein sequence ID" value="ODA90355.1"/>
    <property type="molecule type" value="Genomic_DNA"/>
</dbReference>
<dbReference type="NCBIfam" id="TIGR04178">
    <property type="entry name" value="exo_archaeo"/>
    <property type="match status" value="1"/>
</dbReference>
<keyword evidence="3" id="KW-0645">Protease</keyword>
<comment type="caution">
    <text evidence="9">The sequence shown here is derived from an EMBL/GenBank/DDBJ whole genome shotgun (WGS) entry which is preliminary data.</text>
</comment>
<dbReference type="InterPro" id="IPR019127">
    <property type="entry name" value="Exosortase"/>
</dbReference>
<dbReference type="RefSeq" id="WP_011185257.1">
    <property type="nucleotide sequence ID" value="NZ_LNZG01000013.1"/>
</dbReference>
<dbReference type="Proteomes" id="UP000094426">
    <property type="component" value="Unassembled WGS sequence"/>
</dbReference>
<keyword evidence="4 8" id="KW-0812">Transmembrane</keyword>
<evidence type="ECO:0000256" key="6">
    <source>
        <dbReference type="ARBA" id="ARBA00022989"/>
    </source>
</evidence>
<protein>
    <recommendedName>
        <fullName evidence="11">Exosortase/archaeosortase family protein</fullName>
    </recommendedName>
</protein>
<evidence type="ECO:0000313" key="9">
    <source>
        <dbReference type="EMBL" id="ODA90355.1"/>
    </source>
</evidence>
<evidence type="ECO:0000256" key="5">
    <source>
        <dbReference type="ARBA" id="ARBA00022801"/>
    </source>
</evidence>
<feature type="transmembrane region" description="Helical" evidence="8">
    <location>
        <begin position="21"/>
        <end position="40"/>
    </location>
</feature>
<evidence type="ECO:0000256" key="2">
    <source>
        <dbReference type="ARBA" id="ARBA00022475"/>
    </source>
</evidence>
<evidence type="ECO:0000256" key="8">
    <source>
        <dbReference type="SAM" id="Phobius"/>
    </source>
</evidence>
<keyword evidence="2" id="KW-1003">Cell membrane</keyword>
<dbReference type="InterPro" id="IPR026392">
    <property type="entry name" value="Exo/Archaeosortase_dom"/>
</dbReference>
<comment type="subcellular location">
    <subcellularLocation>
        <location evidence="1">Cell membrane</location>
        <topology evidence="1">Multi-pass membrane protein</topology>
    </subcellularLocation>
</comment>
<keyword evidence="6 8" id="KW-1133">Transmembrane helix</keyword>
<evidence type="ECO:0000313" key="10">
    <source>
        <dbReference type="Proteomes" id="UP000094426"/>
    </source>
</evidence>
<dbReference type="GO" id="GO:0006508">
    <property type="term" value="P:proteolysis"/>
    <property type="evidence" value="ECO:0007669"/>
    <property type="project" value="UniProtKB-KW"/>
</dbReference>